<dbReference type="Proteomes" id="UP001589836">
    <property type="component" value="Unassembled WGS sequence"/>
</dbReference>
<keyword evidence="1" id="KW-1133">Transmembrane helix</keyword>
<sequence length="75" mass="8249">MKNTRKLISLITIIIAAIVLLTEAYDWIPLILIGSAFSIGMLGIEEYKGKKSPRSINFLLVAGLNLVIAFVVWSS</sequence>
<accession>A0ABV6LQ96</accession>
<gene>
    <name evidence="2" type="ORF">ACFFGV_13515</name>
</gene>
<proteinExistence type="predicted"/>
<evidence type="ECO:0008006" key="4">
    <source>
        <dbReference type="Google" id="ProtNLM"/>
    </source>
</evidence>
<keyword evidence="1" id="KW-0812">Transmembrane</keyword>
<comment type="caution">
    <text evidence="2">The sequence shown here is derived from an EMBL/GenBank/DDBJ whole genome shotgun (WGS) entry which is preliminary data.</text>
</comment>
<organism evidence="2 3">
    <name type="scientific">Pontibacillus salicampi</name>
    <dbReference type="NCBI Taxonomy" id="1449801"/>
    <lineage>
        <taxon>Bacteria</taxon>
        <taxon>Bacillati</taxon>
        <taxon>Bacillota</taxon>
        <taxon>Bacilli</taxon>
        <taxon>Bacillales</taxon>
        <taxon>Bacillaceae</taxon>
        <taxon>Pontibacillus</taxon>
    </lineage>
</organism>
<protein>
    <recommendedName>
        <fullName evidence="4">DUF3953 domain-containing protein</fullName>
    </recommendedName>
</protein>
<feature type="transmembrane region" description="Helical" evidence="1">
    <location>
        <begin position="56"/>
        <end position="73"/>
    </location>
</feature>
<evidence type="ECO:0000313" key="2">
    <source>
        <dbReference type="EMBL" id="MFC0524589.1"/>
    </source>
</evidence>
<dbReference type="EMBL" id="JBHLTP010000011">
    <property type="protein sequence ID" value="MFC0524589.1"/>
    <property type="molecule type" value="Genomic_DNA"/>
</dbReference>
<feature type="transmembrane region" description="Helical" evidence="1">
    <location>
        <begin position="7"/>
        <end position="22"/>
    </location>
</feature>
<dbReference type="RefSeq" id="WP_377348706.1">
    <property type="nucleotide sequence ID" value="NZ_JBHLTP010000011.1"/>
</dbReference>
<keyword evidence="3" id="KW-1185">Reference proteome</keyword>
<keyword evidence="1" id="KW-0472">Membrane</keyword>
<evidence type="ECO:0000256" key="1">
    <source>
        <dbReference type="SAM" id="Phobius"/>
    </source>
</evidence>
<name>A0ABV6LQ96_9BACI</name>
<evidence type="ECO:0000313" key="3">
    <source>
        <dbReference type="Proteomes" id="UP001589836"/>
    </source>
</evidence>
<feature type="transmembrane region" description="Helical" evidence="1">
    <location>
        <begin position="28"/>
        <end position="44"/>
    </location>
</feature>
<reference evidence="2 3" key="1">
    <citation type="submission" date="2024-09" db="EMBL/GenBank/DDBJ databases">
        <authorList>
            <person name="Sun Q."/>
            <person name="Mori K."/>
        </authorList>
    </citation>
    <scope>NUCLEOTIDE SEQUENCE [LARGE SCALE GENOMIC DNA]</scope>
    <source>
        <strain evidence="2 3">NCAIM B.02529</strain>
    </source>
</reference>